<proteinExistence type="inferred from homology"/>
<evidence type="ECO:0000256" key="2">
    <source>
        <dbReference type="ARBA" id="ARBA00022801"/>
    </source>
</evidence>
<feature type="domain" description="AB hydrolase-1" evidence="3">
    <location>
        <begin position="34"/>
        <end position="190"/>
    </location>
</feature>
<name>A0A0D1YNX2_9EURO</name>
<dbReference type="PIRSF" id="PIRSF005539">
    <property type="entry name" value="Pept_S33_TRI_F1"/>
    <property type="match status" value="1"/>
</dbReference>
<dbReference type="RefSeq" id="XP_016237047.1">
    <property type="nucleotide sequence ID" value="XM_016378370.1"/>
</dbReference>
<dbReference type="InterPro" id="IPR000073">
    <property type="entry name" value="AB_hydrolase_1"/>
</dbReference>
<keyword evidence="5" id="KW-1185">Reference proteome</keyword>
<dbReference type="InterPro" id="IPR029058">
    <property type="entry name" value="AB_hydrolase_fold"/>
</dbReference>
<evidence type="ECO:0000313" key="5">
    <source>
        <dbReference type="Proteomes" id="UP000053328"/>
    </source>
</evidence>
<dbReference type="SUPFAM" id="SSF53474">
    <property type="entry name" value="alpha/beta-Hydrolases"/>
    <property type="match status" value="1"/>
</dbReference>
<gene>
    <name evidence="4" type="ORF">PV08_04021</name>
</gene>
<dbReference type="HOGENOM" id="CLU_020336_15_1_1"/>
<dbReference type="GeneID" id="27331104"/>
<evidence type="ECO:0000256" key="1">
    <source>
        <dbReference type="ARBA" id="ARBA00010088"/>
    </source>
</evidence>
<dbReference type="AlphaFoldDB" id="A0A0D1YNX2"/>
<dbReference type="InterPro" id="IPR050266">
    <property type="entry name" value="AB_hydrolase_sf"/>
</dbReference>
<dbReference type="Gene3D" id="3.40.50.1820">
    <property type="entry name" value="alpha/beta hydrolase"/>
    <property type="match status" value="1"/>
</dbReference>
<protein>
    <recommendedName>
        <fullName evidence="3">AB hydrolase-1 domain-containing protein</fullName>
    </recommendedName>
</protein>
<dbReference type="PANTHER" id="PTHR43798">
    <property type="entry name" value="MONOACYLGLYCEROL LIPASE"/>
    <property type="match status" value="1"/>
</dbReference>
<dbReference type="OrthoDB" id="190201at2759"/>
<dbReference type="InterPro" id="IPR005945">
    <property type="entry name" value="Pro_imino_pep"/>
</dbReference>
<dbReference type="VEuPathDB" id="FungiDB:PV08_04021"/>
<reference evidence="4 5" key="1">
    <citation type="submission" date="2015-01" db="EMBL/GenBank/DDBJ databases">
        <title>The Genome Sequence of Exophiala spinifera CBS89968.</title>
        <authorList>
            <consortium name="The Broad Institute Genomics Platform"/>
            <person name="Cuomo C."/>
            <person name="de Hoog S."/>
            <person name="Gorbushina A."/>
            <person name="Stielow B."/>
            <person name="Teixiera M."/>
            <person name="Abouelleil A."/>
            <person name="Chapman S.B."/>
            <person name="Priest M."/>
            <person name="Young S.K."/>
            <person name="Wortman J."/>
            <person name="Nusbaum C."/>
            <person name="Birren B."/>
        </authorList>
    </citation>
    <scope>NUCLEOTIDE SEQUENCE [LARGE SCALE GENOMIC DNA]</scope>
    <source>
        <strain evidence="4 5">CBS 89968</strain>
    </source>
</reference>
<dbReference type="Pfam" id="PF00561">
    <property type="entry name" value="Abhydrolase_1"/>
    <property type="match status" value="1"/>
</dbReference>
<dbReference type="GO" id="GO:0008233">
    <property type="term" value="F:peptidase activity"/>
    <property type="evidence" value="ECO:0007669"/>
    <property type="project" value="InterPro"/>
</dbReference>
<dbReference type="InterPro" id="IPR002410">
    <property type="entry name" value="Peptidase_S33"/>
</dbReference>
<dbReference type="EMBL" id="KN847494">
    <property type="protein sequence ID" value="KIW16831.1"/>
    <property type="molecule type" value="Genomic_DNA"/>
</dbReference>
<accession>A0A0D1YNX2</accession>
<dbReference type="GO" id="GO:0006508">
    <property type="term" value="P:proteolysis"/>
    <property type="evidence" value="ECO:0007669"/>
    <property type="project" value="InterPro"/>
</dbReference>
<evidence type="ECO:0000313" key="4">
    <source>
        <dbReference type="EMBL" id="KIW16831.1"/>
    </source>
</evidence>
<keyword evidence="2" id="KW-0378">Hydrolase</keyword>
<comment type="similarity">
    <text evidence="1">Belongs to the peptidase S33 family.</text>
</comment>
<organism evidence="4 5">
    <name type="scientific">Exophiala spinifera</name>
    <dbReference type="NCBI Taxonomy" id="91928"/>
    <lineage>
        <taxon>Eukaryota</taxon>
        <taxon>Fungi</taxon>
        <taxon>Dikarya</taxon>
        <taxon>Ascomycota</taxon>
        <taxon>Pezizomycotina</taxon>
        <taxon>Eurotiomycetes</taxon>
        <taxon>Chaetothyriomycetidae</taxon>
        <taxon>Chaetothyriales</taxon>
        <taxon>Herpotrichiellaceae</taxon>
        <taxon>Exophiala</taxon>
    </lineage>
</organism>
<dbReference type="NCBIfam" id="TIGR01250">
    <property type="entry name" value="pro_imino_pep_2"/>
    <property type="match status" value="1"/>
</dbReference>
<dbReference type="PANTHER" id="PTHR43798:SF33">
    <property type="entry name" value="HYDROLASE, PUTATIVE (AFU_ORTHOLOGUE AFUA_2G14860)-RELATED"/>
    <property type="match status" value="1"/>
</dbReference>
<dbReference type="Proteomes" id="UP000053328">
    <property type="component" value="Unassembled WGS sequence"/>
</dbReference>
<sequence length="300" mass="34197">MKRTEGFIDFPCTAAGKDCQIWYMCVGDIRSGRPLVVLHGGPGLSHDYLLSLTDLGSPKRSLVFFDQIGCGKSTHLPEKLCDYDFWTEQVFLDQVTAVVNHLGIQDDYDLLGQSWGGMLAATFAATQPAGLRRLVLSSTPFSSKMWTDAYKRYRDMMPEEQRKLLLCTRAFDTTTTAEYQEALDGFYKKHFMNLDPLPAEIQSSYDDLGKDDTVWKSTLGPDEFEWVGTMANWTMEGRAHLIKARTLLMNGVEEGADDLSQLEFRKFIGADWIKFDKSTHMSHWEERDKFMKTVTEFLDA</sequence>
<dbReference type="STRING" id="91928.A0A0D1YNX2"/>
<dbReference type="GO" id="GO:0016020">
    <property type="term" value="C:membrane"/>
    <property type="evidence" value="ECO:0007669"/>
    <property type="project" value="TreeGrafter"/>
</dbReference>
<dbReference type="PRINTS" id="PR00793">
    <property type="entry name" value="PROAMNOPTASE"/>
</dbReference>
<evidence type="ECO:0000259" key="3">
    <source>
        <dbReference type="Pfam" id="PF00561"/>
    </source>
</evidence>